<dbReference type="AlphaFoldDB" id="X1AV21"/>
<dbReference type="EMBL" id="BART01016813">
    <property type="protein sequence ID" value="GAG86510.1"/>
    <property type="molecule type" value="Genomic_DNA"/>
</dbReference>
<dbReference type="Gene3D" id="3.90.920.10">
    <property type="entry name" value="DNA primase, PRIM domain"/>
    <property type="match status" value="1"/>
</dbReference>
<organism evidence="1">
    <name type="scientific">marine sediment metagenome</name>
    <dbReference type="NCBI Taxonomy" id="412755"/>
    <lineage>
        <taxon>unclassified sequences</taxon>
        <taxon>metagenomes</taxon>
        <taxon>ecological metagenomes</taxon>
    </lineage>
</organism>
<sequence length="84" mass="9622">MSKQSSHTQFNLVNLDFLHSGHLYSSGSLYLEPDAREMDNKNYQGCDLIVDIDVDHFYTPCKEKHDLWYCKECGAEGTGMPDKC</sequence>
<evidence type="ECO:0000313" key="1">
    <source>
        <dbReference type="EMBL" id="GAG86510.1"/>
    </source>
</evidence>
<accession>X1AV21</accession>
<protein>
    <submittedName>
        <fullName evidence="1">Uncharacterized protein</fullName>
    </submittedName>
</protein>
<gene>
    <name evidence="1" type="ORF">S01H4_32217</name>
</gene>
<comment type="caution">
    <text evidence="1">The sequence shown here is derived from an EMBL/GenBank/DDBJ whole genome shotgun (WGS) entry which is preliminary data.</text>
</comment>
<reference evidence="1" key="1">
    <citation type="journal article" date="2014" name="Front. Microbiol.">
        <title>High frequency of phylogenetically diverse reductive dehalogenase-homologous genes in deep subseafloor sedimentary metagenomes.</title>
        <authorList>
            <person name="Kawai M."/>
            <person name="Futagami T."/>
            <person name="Toyoda A."/>
            <person name="Takaki Y."/>
            <person name="Nishi S."/>
            <person name="Hori S."/>
            <person name="Arai W."/>
            <person name="Tsubouchi T."/>
            <person name="Morono Y."/>
            <person name="Uchiyama I."/>
            <person name="Ito T."/>
            <person name="Fujiyama A."/>
            <person name="Inagaki F."/>
            <person name="Takami H."/>
        </authorList>
    </citation>
    <scope>NUCLEOTIDE SEQUENCE</scope>
    <source>
        <strain evidence="1">Expedition CK06-06</strain>
    </source>
</reference>
<dbReference type="SUPFAM" id="SSF56747">
    <property type="entry name" value="Prim-pol domain"/>
    <property type="match status" value="1"/>
</dbReference>
<name>X1AV21_9ZZZZ</name>
<proteinExistence type="predicted"/>
<feature type="non-terminal residue" evidence="1">
    <location>
        <position position="84"/>
    </location>
</feature>